<keyword evidence="3" id="KW-1185">Reference proteome</keyword>
<protein>
    <submittedName>
        <fullName evidence="2">Uncharacterized protein</fullName>
    </submittedName>
</protein>
<feature type="chain" id="PRO_5034354480" evidence="1">
    <location>
        <begin position="21"/>
        <end position="290"/>
    </location>
</feature>
<gene>
    <name evidence="2" type="ORF">FHETE_4193</name>
</gene>
<evidence type="ECO:0000313" key="3">
    <source>
        <dbReference type="Proteomes" id="UP000567885"/>
    </source>
</evidence>
<reference evidence="2 3" key="1">
    <citation type="submission" date="2020-05" db="EMBL/GenBank/DDBJ databases">
        <title>Identification and distribution of gene clusters putatively required for synthesis of sphingolipid metabolism inhibitors in phylogenetically diverse species of the filamentous fungus Fusarium.</title>
        <authorList>
            <person name="Kim H.-S."/>
            <person name="Busman M."/>
            <person name="Brown D.W."/>
            <person name="Divon H."/>
            <person name="Uhlig S."/>
            <person name="Proctor R.H."/>
        </authorList>
    </citation>
    <scope>NUCLEOTIDE SEQUENCE [LARGE SCALE GENOMIC DNA]</scope>
    <source>
        <strain evidence="2 3">NRRL 20693</strain>
    </source>
</reference>
<evidence type="ECO:0000313" key="2">
    <source>
        <dbReference type="EMBL" id="KAF5671223.1"/>
    </source>
</evidence>
<sequence>MHFVAKLLMGIALLSALVAASPVPGAGNTIVSSLVEHGTAFLDTFLAGPRIATAVPASNDTDVDFVGHSIDPKVIAGQREKALALLPIGPCEGYEGCGLSFVKERKSIIGEAGQAIRNVTVSFEQVKASPITIKVNVTNNSTLPITLWKEVSPLSPHAADLGYFSYQTGIRNVQFGVRSRGQLHGYRPTTLGDLVQLNPGQSESAEVAIPFANDEQSKVWLEMLKLSKHIDLSMGANWAGIWAATKDQVMESDMGHEQSFDFWNDLYLPWKAALPGHQGEIYEVLPLKIE</sequence>
<dbReference type="OrthoDB" id="5104749at2759"/>
<dbReference type="EMBL" id="JAAGWQ010000069">
    <property type="protein sequence ID" value="KAF5671223.1"/>
    <property type="molecule type" value="Genomic_DNA"/>
</dbReference>
<dbReference type="AlphaFoldDB" id="A0A8H5WUX9"/>
<dbReference type="Gene3D" id="2.60.40.2970">
    <property type="match status" value="1"/>
</dbReference>
<name>A0A8H5WUX9_FUSHE</name>
<organism evidence="2 3">
    <name type="scientific">Fusarium heterosporum</name>
    <dbReference type="NCBI Taxonomy" id="42747"/>
    <lineage>
        <taxon>Eukaryota</taxon>
        <taxon>Fungi</taxon>
        <taxon>Dikarya</taxon>
        <taxon>Ascomycota</taxon>
        <taxon>Pezizomycotina</taxon>
        <taxon>Sordariomycetes</taxon>
        <taxon>Hypocreomycetidae</taxon>
        <taxon>Hypocreales</taxon>
        <taxon>Nectriaceae</taxon>
        <taxon>Fusarium</taxon>
        <taxon>Fusarium heterosporum species complex</taxon>
    </lineage>
</organism>
<keyword evidence="1" id="KW-0732">Signal</keyword>
<accession>A0A8H5WUX9</accession>
<dbReference type="Proteomes" id="UP000567885">
    <property type="component" value="Unassembled WGS sequence"/>
</dbReference>
<proteinExistence type="predicted"/>
<feature type="signal peptide" evidence="1">
    <location>
        <begin position="1"/>
        <end position="20"/>
    </location>
</feature>
<evidence type="ECO:0000256" key="1">
    <source>
        <dbReference type="SAM" id="SignalP"/>
    </source>
</evidence>
<comment type="caution">
    <text evidence="2">The sequence shown here is derived from an EMBL/GenBank/DDBJ whole genome shotgun (WGS) entry which is preliminary data.</text>
</comment>